<feature type="region of interest" description="Disordered" evidence="1">
    <location>
        <begin position="56"/>
        <end position="82"/>
    </location>
</feature>
<evidence type="ECO:0000313" key="3">
    <source>
        <dbReference type="EMBL" id="KAB1073545.1"/>
    </source>
</evidence>
<dbReference type="AlphaFoldDB" id="A0A6L3SQL1"/>
<proteinExistence type="predicted"/>
<dbReference type="RefSeq" id="WP_151004179.1">
    <property type="nucleotide sequence ID" value="NZ_BPQY01000293.1"/>
</dbReference>
<organism evidence="3 4">
    <name type="scientific">Methylobacterium soli</name>
    <dbReference type="NCBI Taxonomy" id="553447"/>
    <lineage>
        <taxon>Bacteria</taxon>
        <taxon>Pseudomonadati</taxon>
        <taxon>Pseudomonadota</taxon>
        <taxon>Alphaproteobacteria</taxon>
        <taxon>Hyphomicrobiales</taxon>
        <taxon>Methylobacteriaceae</taxon>
        <taxon>Methylobacterium</taxon>
    </lineage>
</organism>
<sequence>MVRKSPYDSALSKPQNFIAESSLRRFYRKYRLILWSVGIVTVIGGGSAAFFTIGQRGQDARETEAPARKAPPPEARTTRKPEMPPLWTAEDFKLAVNTANPAPERLTNLPPPALPEEAVAPAPLREVANAQDAQVHEATSNPEPARAAEVKETGSAVDPGGPKVAAEAKPTDAAPQPTVTPGVAGAATGQTKTAEPMSPGPDMRAPGLVAAAPTGAVEKADQFLRRGQYSVARYLYEEAYKAGEISGALGMAKSYDAVYLKSLGLQAKGDAQKSRVWYRRAAEMSSKRKEAP</sequence>
<gene>
    <name evidence="3" type="ORF">F6X53_26955</name>
</gene>
<evidence type="ECO:0000256" key="1">
    <source>
        <dbReference type="SAM" id="MobiDB-lite"/>
    </source>
</evidence>
<keyword evidence="2" id="KW-0472">Membrane</keyword>
<evidence type="ECO:0000256" key="2">
    <source>
        <dbReference type="SAM" id="Phobius"/>
    </source>
</evidence>
<dbReference type="Proteomes" id="UP000474159">
    <property type="component" value="Unassembled WGS sequence"/>
</dbReference>
<name>A0A6L3SQL1_9HYPH</name>
<protein>
    <recommendedName>
        <fullName evidence="5">Sel1 repeat family protein</fullName>
    </recommendedName>
</protein>
<feature type="region of interest" description="Disordered" evidence="1">
    <location>
        <begin position="130"/>
        <end position="200"/>
    </location>
</feature>
<dbReference type="OrthoDB" id="8006143at2"/>
<reference evidence="3 4" key="1">
    <citation type="submission" date="2019-09" db="EMBL/GenBank/DDBJ databases">
        <title>YIM 48816 draft genome.</title>
        <authorList>
            <person name="Jiang L."/>
        </authorList>
    </citation>
    <scope>NUCLEOTIDE SEQUENCE [LARGE SCALE GENOMIC DNA]</scope>
    <source>
        <strain evidence="3 4">YIM 48816</strain>
    </source>
</reference>
<evidence type="ECO:0000313" key="4">
    <source>
        <dbReference type="Proteomes" id="UP000474159"/>
    </source>
</evidence>
<dbReference type="EMBL" id="VZZK01000042">
    <property type="protein sequence ID" value="KAB1073545.1"/>
    <property type="molecule type" value="Genomic_DNA"/>
</dbReference>
<keyword evidence="2" id="KW-1133">Transmembrane helix</keyword>
<accession>A0A6L3SQL1</accession>
<feature type="compositionally biased region" description="Basic and acidic residues" evidence="1">
    <location>
        <begin position="58"/>
        <end position="67"/>
    </location>
</feature>
<keyword evidence="4" id="KW-1185">Reference proteome</keyword>
<comment type="caution">
    <text evidence="3">The sequence shown here is derived from an EMBL/GenBank/DDBJ whole genome shotgun (WGS) entry which is preliminary data.</text>
</comment>
<evidence type="ECO:0008006" key="5">
    <source>
        <dbReference type="Google" id="ProtNLM"/>
    </source>
</evidence>
<feature type="transmembrane region" description="Helical" evidence="2">
    <location>
        <begin position="32"/>
        <end position="53"/>
    </location>
</feature>
<keyword evidence="2" id="KW-0812">Transmembrane</keyword>